<dbReference type="Proteomes" id="UP000015102">
    <property type="component" value="Unassembled WGS sequence"/>
</dbReference>
<dbReference type="InterPro" id="IPR006612">
    <property type="entry name" value="THAP_Znf"/>
</dbReference>
<feature type="compositionally biased region" description="Basic and acidic residues" evidence="6">
    <location>
        <begin position="125"/>
        <end position="135"/>
    </location>
</feature>
<evidence type="ECO:0000256" key="2">
    <source>
        <dbReference type="ARBA" id="ARBA00022771"/>
    </source>
</evidence>
<dbReference type="HOGENOM" id="CLU_491165_0_0_1"/>
<name>T1GNH4_MEGSC</name>
<dbReference type="GO" id="GO:0003677">
    <property type="term" value="F:DNA binding"/>
    <property type="evidence" value="ECO:0007669"/>
    <property type="project" value="UniProtKB-UniRule"/>
</dbReference>
<dbReference type="PROSITE" id="PS50950">
    <property type="entry name" value="ZF_THAP"/>
    <property type="match status" value="1"/>
</dbReference>
<feature type="region of interest" description="Disordered" evidence="6">
    <location>
        <begin position="193"/>
        <end position="219"/>
    </location>
</feature>
<evidence type="ECO:0000256" key="3">
    <source>
        <dbReference type="ARBA" id="ARBA00022833"/>
    </source>
</evidence>
<evidence type="ECO:0000259" key="7">
    <source>
        <dbReference type="PROSITE" id="PS50950"/>
    </source>
</evidence>
<evidence type="ECO:0000313" key="8">
    <source>
        <dbReference type="EnsemblMetazoa" id="MESCA005125-PA"/>
    </source>
</evidence>
<dbReference type="SMART" id="SM00980">
    <property type="entry name" value="THAP"/>
    <property type="match status" value="1"/>
</dbReference>
<keyword evidence="9" id="KW-1185">Reference proteome</keyword>
<dbReference type="AlphaFoldDB" id="T1GNH4"/>
<dbReference type="Pfam" id="PF05485">
    <property type="entry name" value="THAP"/>
    <property type="match status" value="1"/>
</dbReference>
<feature type="region of interest" description="Disordered" evidence="6">
    <location>
        <begin position="115"/>
        <end position="138"/>
    </location>
</feature>
<keyword evidence="2 5" id="KW-0863">Zinc-finger</keyword>
<evidence type="ECO:0000256" key="6">
    <source>
        <dbReference type="SAM" id="MobiDB-lite"/>
    </source>
</evidence>
<feature type="domain" description="THAP-type" evidence="7">
    <location>
        <begin position="11"/>
        <end position="101"/>
    </location>
</feature>
<feature type="compositionally biased region" description="Basic residues" evidence="6">
    <location>
        <begin position="517"/>
        <end position="526"/>
    </location>
</feature>
<proteinExistence type="predicted"/>
<feature type="compositionally biased region" description="Basic and acidic residues" evidence="6">
    <location>
        <begin position="201"/>
        <end position="219"/>
    </location>
</feature>
<keyword evidence="1" id="KW-0479">Metal-binding</keyword>
<protein>
    <recommendedName>
        <fullName evidence="7">THAP-type domain-containing protein</fullName>
    </recommendedName>
</protein>
<evidence type="ECO:0000313" key="9">
    <source>
        <dbReference type="Proteomes" id="UP000015102"/>
    </source>
</evidence>
<dbReference type="GO" id="GO:0008270">
    <property type="term" value="F:zinc ion binding"/>
    <property type="evidence" value="ECO:0007669"/>
    <property type="project" value="UniProtKB-KW"/>
</dbReference>
<dbReference type="EMBL" id="CAQQ02001400">
    <property type="status" value="NOT_ANNOTATED_CDS"/>
    <property type="molecule type" value="Genomic_DNA"/>
</dbReference>
<accession>T1GNH4</accession>
<reference evidence="8" key="2">
    <citation type="submission" date="2015-06" db="UniProtKB">
        <authorList>
            <consortium name="EnsemblMetazoa"/>
        </authorList>
    </citation>
    <scope>IDENTIFICATION</scope>
</reference>
<evidence type="ECO:0000256" key="4">
    <source>
        <dbReference type="ARBA" id="ARBA00023125"/>
    </source>
</evidence>
<keyword evidence="4 5" id="KW-0238">DNA-binding</keyword>
<feature type="compositionally biased region" description="Basic residues" evidence="6">
    <location>
        <begin position="251"/>
        <end position="263"/>
    </location>
</feature>
<evidence type="ECO:0000256" key="5">
    <source>
        <dbReference type="PROSITE-ProRule" id="PRU00309"/>
    </source>
</evidence>
<evidence type="ECO:0000256" key="1">
    <source>
        <dbReference type="ARBA" id="ARBA00022723"/>
    </source>
</evidence>
<reference evidence="9" key="1">
    <citation type="submission" date="2013-02" db="EMBL/GenBank/DDBJ databases">
        <authorList>
            <person name="Hughes D."/>
        </authorList>
    </citation>
    <scope>NUCLEOTIDE SEQUENCE</scope>
    <source>
        <strain>Durham</strain>
        <strain evidence="9">NC isolate 2 -- Noor lab</strain>
    </source>
</reference>
<feature type="region of interest" description="Disordered" evidence="6">
    <location>
        <begin position="232"/>
        <end position="284"/>
    </location>
</feature>
<dbReference type="SUPFAM" id="SSF57716">
    <property type="entry name" value="Glucocorticoid receptor-like (DNA-binding domain)"/>
    <property type="match status" value="1"/>
</dbReference>
<sequence length="555" mass="62659">MADENIKKLELERKCNVPGCKSVKTAENLVHFFEIPKRVRCTPEIRNQWLTLLKLNRSRFPPNFHICEKHFEERDILRPVEVPENSKPWVTLLPKATPVHFLPDERRVRFHDNDDELDASSDDYPQSRDSLEKEVVPPPLTKEIAEEEPNLDTFHDAVENIEEKKANVETPSGMDDNIEEEEKVYHDLKPHITGEDEIPDFEPKITDFSKEPSKEPEEKVLKVVQMKRVAKPTNPEPIAEEDAADGESPVKRPRRNVIHKLIKPRNLQVSNESPIKTAPPKKDVTKPQVVIVKKIIKSPVKVEKKVVEKTPAKTVVQKPTEKVVEKTPAKPVKSIKISSKVEKEKLQSKIEKLQPKVVVKSIQKTIQKEPENENNGAAVSRSRRNVVHKLIKPRVEPASTPVSKVITPTVSKTIASVTKPSKVEIYSSTIVPEEKTPKKDDKSPKIVMISSRLIQGSPKFVKSPTAQILKLSPKNVVTAVQASPIVVTPKKSVIAKVAVKRLATKIHPIQEEDSSRPRRNVPHKFIKTTNNGASIEKEKKPSPPPQKLDPASQCM</sequence>
<organism evidence="8 9">
    <name type="scientific">Megaselia scalaris</name>
    <name type="common">Humpbacked fly</name>
    <name type="synonym">Phora scalaris</name>
    <dbReference type="NCBI Taxonomy" id="36166"/>
    <lineage>
        <taxon>Eukaryota</taxon>
        <taxon>Metazoa</taxon>
        <taxon>Ecdysozoa</taxon>
        <taxon>Arthropoda</taxon>
        <taxon>Hexapoda</taxon>
        <taxon>Insecta</taxon>
        <taxon>Pterygota</taxon>
        <taxon>Neoptera</taxon>
        <taxon>Endopterygota</taxon>
        <taxon>Diptera</taxon>
        <taxon>Brachycera</taxon>
        <taxon>Muscomorpha</taxon>
        <taxon>Platypezoidea</taxon>
        <taxon>Phoridae</taxon>
        <taxon>Megaseliini</taxon>
        <taxon>Megaselia</taxon>
    </lineage>
</organism>
<dbReference type="EnsemblMetazoa" id="MESCA005125-RA">
    <property type="protein sequence ID" value="MESCA005125-PA"/>
    <property type="gene ID" value="MESCA005125"/>
</dbReference>
<keyword evidence="3" id="KW-0862">Zinc</keyword>
<feature type="region of interest" description="Disordered" evidence="6">
    <location>
        <begin position="507"/>
        <end position="555"/>
    </location>
</feature>